<keyword evidence="2 7" id="KW-0813">Transport</keyword>
<dbReference type="EMBL" id="SOEF01000031">
    <property type="protein sequence ID" value="TDX39397.1"/>
    <property type="molecule type" value="Genomic_DNA"/>
</dbReference>
<reference evidence="9 10" key="1">
    <citation type="submission" date="2019-03" db="EMBL/GenBank/DDBJ databases">
        <title>Subsurface microbial communities from deep shales in Ohio and West Virginia, USA.</title>
        <authorList>
            <person name="Wrighton K."/>
        </authorList>
    </citation>
    <scope>NUCLEOTIDE SEQUENCE [LARGE SCALE GENOMIC DNA]</scope>
    <source>
        <strain evidence="9 10">DSMZ 11287</strain>
    </source>
</reference>
<dbReference type="CDD" id="cd06261">
    <property type="entry name" value="TM_PBP2"/>
    <property type="match status" value="1"/>
</dbReference>
<dbReference type="GO" id="GO:0042918">
    <property type="term" value="P:alkanesulfonate transmembrane transport"/>
    <property type="evidence" value="ECO:0007669"/>
    <property type="project" value="UniProtKB-ARBA"/>
</dbReference>
<keyword evidence="3" id="KW-1003">Cell membrane</keyword>
<dbReference type="InterPro" id="IPR035906">
    <property type="entry name" value="MetI-like_sf"/>
</dbReference>
<dbReference type="InterPro" id="IPR000515">
    <property type="entry name" value="MetI-like"/>
</dbReference>
<dbReference type="SUPFAM" id="SSF161098">
    <property type="entry name" value="MetI-like"/>
    <property type="match status" value="1"/>
</dbReference>
<evidence type="ECO:0000256" key="1">
    <source>
        <dbReference type="ARBA" id="ARBA00004651"/>
    </source>
</evidence>
<feature type="domain" description="ABC transmembrane type-1" evidence="8">
    <location>
        <begin position="58"/>
        <end position="238"/>
    </location>
</feature>
<dbReference type="FunFam" id="1.10.3720.10:FF:000003">
    <property type="entry name" value="Aliphatic sulfonate ABC transporter permease"/>
    <property type="match status" value="1"/>
</dbReference>
<evidence type="ECO:0000259" key="8">
    <source>
        <dbReference type="PROSITE" id="PS50928"/>
    </source>
</evidence>
<evidence type="ECO:0000313" key="9">
    <source>
        <dbReference type="EMBL" id="TDX39397.1"/>
    </source>
</evidence>
<protein>
    <submittedName>
        <fullName evidence="9">Sulfonate transport system permease protein</fullName>
    </submittedName>
</protein>
<gene>
    <name evidence="9" type="ORF">C7954_13128</name>
</gene>
<evidence type="ECO:0000256" key="5">
    <source>
        <dbReference type="ARBA" id="ARBA00022989"/>
    </source>
</evidence>
<dbReference type="Proteomes" id="UP000295472">
    <property type="component" value="Unassembled WGS sequence"/>
</dbReference>
<dbReference type="RefSeq" id="WP_134059959.1">
    <property type="nucleotide sequence ID" value="NZ_SOEF01000031.1"/>
</dbReference>
<name>A0A4R8G6E4_9FIRM</name>
<comment type="caution">
    <text evidence="9">The sequence shown here is derived from an EMBL/GenBank/DDBJ whole genome shotgun (WGS) entry which is preliminary data.</text>
</comment>
<evidence type="ECO:0000256" key="4">
    <source>
        <dbReference type="ARBA" id="ARBA00022692"/>
    </source>
</evidence>
<comment type="subcellular location">
    <subcellularLocation>
        <location evidence="1 7">Cell membrane</location>
        <topology evidence="1 7">Multi-pass membrane protein</topology>
    </subcellularLocation>
</comment>
<evidence type="ECO:0000256" key="2">
    <source>
        <dbReference type="ARBA" id="ARBA00022448"/>
    </source>
</evidence>
<dbReference type="GO" id="GO:0005886">
    <property type="term" value="C:plasma membrane"/>
    <property type="evidence" value="ECO:0007669"/>
    <property type="project" value="UniProtKB-SubCell"/>
</dbReference>
<feature type="transmembrane region" description="Helical" evidence="7">
    <location>
        <begin position="124"/>
        <end position="143"/>
    </location>
</feature>
<dbReference type="GeneID" id="57013519"/>
<dbReference type="Pfam" id="PF00528">
    <property type="entry name" value="BPD_transp_1"/>
    <property type="match status" value="1"/>
</dbReference>
<keyword evidence="5 7" id="KW-1133">Transmembrane helix</keyword>
<feature type="transmembrane region" description="Helical" evidence="7">
    <location>
        <begin position="99"/>
        <end position="118"/>
    </location>
</feature>
<comment type="similarity">
    <text evidence="7">Belongs to the binding-protein-dependent transport system permease family.</text>
</comment>
<dbReference type="PROSITE" id="PS50928">
    <property type="entry name" value="ABC_TM1"/>
    <property type="match status" value="1"/>
</dbReference>
<evidence type="ECO:0000256" key="6">
    <source>
        <dbReference type="ARBA" id="ARBA00023136"/>
    </source>
</evidence>
<evidence type="ECO:0000256" key="3">
    <source>
        <dbReference type="ARBA" id="ARBA00022475"/>
    </source>
</evidence>
<feature type="transmembrane region" description="Helical" evidence="7">
    <location>
        <begin position="63"/>
        <end position="87"/>
    </location>
</feature>
<accession>A0A4R8G6E4</accession>
<dbReference type="PANTHER" id="PTHR30151">
    <property type="entry name" value="ALKANE SULFONATE ABC TRANSPORTER-RELATED, MEMBRANE SUBUNIT"/>
    <property type="match status" value="1"/>
</dbReference>
<sequence length="263" mass="29525">MKLKSKKIKALILPLLILICWYLGSESGFFNSYILPSPARILKTFLDLLKNGLLIKHLLVSFYRVFVGFSLTFVAAFSLALLIALNDWLTDYITPTLEFIRHIPPIALIPILILWLGIGEKPKITVIILATFFPVFLNTLSGISNCDPKLKEVGEIFGLSKWESFYRIILPQAVPSIIVGMQIALGYSWRSLIGAELIAASAGIGYMIIDAEQLSRPDIIIVGVFTIGIFGYLIDYFFFKLTQKLIYSGGKEDEINHSNQKFN</sequence>
<dbReference type="PANTHER" id="PTHR30151:SF38">
    <property type="entry name" value="ALIPHATIC SULFONATES TRANSPORT PERMEASE PROTEIN SSUC-RELATED"/>
    <property type="match status" value="1"/>
</dbReference>
<keyword evidence="6 7" id="KW-0472">Membrane</keyword>
<dbReference type="AlphaFoldDB" id="A0A4R8G6E4"/>
<organism evidence="9 10">
    <name type="scientific">Halanaerobium congolense</name>
    <dbReference type="NCBI Taxonomy" id="54121"/>
    <lineage>
        <taxon>Bacteria</taxon>
        <taxon>Bacillati</taxon>
        <taxon>Bacillota</taxon>
        <taxon>Clostridia</taxon>
        <taxon>Halanaerobiales</taxon>
        <taxon>Halanaerobiaceae</taxon>
        <taxon>Halanaerobium</taxon>
    </lineage>
</organism>
<keyword evidence="4 7" id="KW-0812">Transmembrane</keyword>
<dbReference type="Gene3D" id="1.10.3720.10">
    <property type="entry name" value="MetI-like"/>
    <property type="match status" value="1"/>
</dbReference>
<evidence type="ECO:0000313" key="10">
    <source>
        <dbReference type="Proteomes" id="UP000295472"/>
    </source>
</evidence>
<feature type="transmembrane region" description="Helical" evidence="7">
    <location>
        <begin position="191"/>
        <end position="209"/>
    </location>
</feature>
<proteinExistence type="inferred from homology"/>
<evidence type="ECO:0000256" key="7">
    <source>
        <dbReference type="RuleBase" id="RU363032"/>
    </source>
</evidence>
<feature type="transmembrane region" description="Helical" evidence="7">
    <location>
        <begin position="221"/>
        <end position="239"/>
    </location>
</feature>